<dbReference type="Pfam" id="PF09820">
    <property type="entry name" value="AAA-ATPase_like"/>
    <property type="match status" value="1"/>
</dbReference>
<reference evidence="3 4" key="1">
    <citation type="submission" date="2024-05" db="EMBL/GenBank/DDBJ databases">
        <title>A draft genome resource for the thread blight pathogen Marasmius tenuissimus strain MS-2.</title>
        <authorList>
            <person name="Yulfo-Soto G.E."/>
            <person name="Baruah I.K."/>
            <person name="Amoako-Attah I."/>
            <person name="Bukari Y."/>
            <person name="Meinhardt L.W."/>
            <person name="Bailey B.A."/>
            <person name="Cohen S.P."/>
        </authorList>
    </citation>
    <scope>NUCLEOTIDE SEQUENCE [LARGE SCALE GENOMIC DNA]</scope>
    <source>
        <strain evidence="3 4">MS-2</strain>
    </source>
</reference>
<dbReference type="Proteomes" id="UP001437256">
    <property type="component" value="Unassembled WGS sequence"/>
</dbReference>
<feature type="region of interest" description="Disordered" evidence="1">
    <location>
        <begin position="1"/>
        <end position="64"/>
    </location>
</feature>
<evidence type="ECO:0000313" key="4">
    <source>
        <dbReference type="Proteomes" id="UP001437256"/>
    </source>
</evidence>
<dbReference type="PANTHER" id="PTHR34825:SF1">
    <property type="entry name" value="AAA-ATPASE-LIKE DOMAIN-CONTAINING PROTEIN"/>
    <property type="match status" value="1"/>
</dbReference>
<organism evidence="3 4">
    <name type="scientific">Marasmius tenuissimus</name>
    <dbReference type="NCBI Taxonomy" id="585030"/>
    <lineage>
        <taxon>Eukaryota</taxon>
        <taxon>Fungi</taxon>
        <taxon>Dikarya</taxon>
        <taxon>Basidiomycota</taxon>
        <taxon>Agaricomycotina</taxon>
        <taxon>Agaricomycetes</taxon>
        <taxon>Agaricomycetidae</taxon>
        <taxon>Agaricales</taxon>
        <taxon>Marasmiineae</taxon>
        <taxon>Marasmiaceae</taxon>
        <taxon>Marasmius</taxon>
    </lineage>
</organism>
<evidence type="ECO:0000259" key="2">
    <source>
        <dbReference type="Pfam" id="PF09820"/>
    </source>
</evidence>
<comment type="caution">
    <text evidence="3">The sequence shown here is derived from an EMBL/GenBank/DDBJ whole genome shotgun (WGS) entry which is preliminary data.</text>
</comment>
<evidence type="ECO:0000256" key="1">
    <source>
        <dbReference type="SAM" id="MobiDB-lite"/>
    </source>
</evidence>
<keyword evidence="4" id="KW-1185">Reference proteome</keyword>
<feature type="domain" description="AAA-ATPase-like" evidence="2">
    <location>
        <begin position="114"/>
        <end position="301"/>
    </location>
</feature>
<dbReference type="PANTHER" id="PTHR34825">
    <property type="entry name" value="CONSERVED PROTEIN, WITH A WEAK D-GALACTARATE DEHYDRATASE/ALTRONATE HYDROLASE DOMAIN"/>
    <property type="match status" value="1"/>
</dbReference>
<feature type="compositionally biased region" description="Low complexity" evidence="1">
    <location>
        <begin position="12"/>
        <end position="24"/>
    </location>
</feature>
<gene>
    <name evidence="3" type="ORF">AAF712_011595</name>
</gene>
<evidence type="ECO:0000313" key="3">
    <source>
        <dbReference type="EMBL" id="KAL0061569.1"/>
    </source>
</evidence>
<dbReference type="EMBL" id="JBBXMP010000131">
    <property type="protein sequence ID" value="KAL0061569.1"/>
    <property type="molecule type" value="Genomic_DNA"/>
</dbReference>
<protein>
    <recommendedName>
        <fullName evidence="2">AAA-ATPase-like domain-containing protein</fullName>
    </recommendedName>
</protein>
<accession>A0ABR2ZKU4</accession>
<proteinExistence type="predicted"/>
<dbReference type="InterPro" id="IPR018631">
    <property type="entry name" value="AAA-ATPase-like_dom"/>
</dbReference>
<sequence length="414" mass="47560">MSKIKRNDSLTSWSSDSSGHDSGPPSSPPRTPLDATTPINPHVIEPGSSDEEPEERVVKADASSSHIEPLPSTMLLFPGYSYRSVQNRLKDLSSCTIDFKTLSQFAHFRDRSAIIDLTQLHRCTLLRAPQGYGKSSIVSMLSYYYDIRYKEAFPYAFRLSEALPTSWCPNNHFVLRLAFGNFDVKSQNFSLNNELNKALKNFVELYEFLSEGEEWTELEDLDATETFRNIISYTMPPEHDLVVLIDDYDAPYWAALEMATELPERRNEVQEMLSNFFGSLANWTMRGSISLVFFTGTQQIFTTVSKAIWDITYDIVRNETTDKLVGFCEDDVLQIAHGLHWRFHTLKMMDLADEFLGSEEAKMQLLHGAAWYKYSCRTVLDFFYRRLEEKGKGVTEEVDDLMVRVENLVDVSRR</sequence>
<name>A0ABR2ZKU4_9AGAR</name>